<evidence type="ECO:0000256" key="3">
    <source>
        <dbReference type="ARBA" id="ARBA00022605"/>
    </source>
</evidence>
<keyword evidence="7" id="KW-0963">Cytoplasm</keyword>
<keyword evidence="5 7" id="KW-0057">Aromatic amino acid biosynthesis</keyword>
<evidence type="ECO:0000256" key="8">
    <source>
        <dbReference type="SAM" id="Phobius"/>
    </source>
</evidence>
<dbReference type="GO" id="GO:0009423">
    <property type="term" value="P:chorismate biosynthetic process"/>
    <property type="evidence" value="ECO:0007669"/>
    <property type="project" value="UniProtKB-UniRule"/>
</dbReference>
<feature type="binding site" evidence="7">
    <location>
        <position position="186"/>
    </location>
    <ligand>
        <name>phosphoenolpyruvate</name>
        <dbReference type="ChEBI" id="CHEBI:58702"/>
    </ligand>
</feature>
<comment type="similarity">
    <text evidence="2 7">Belongs to the EPSP synthase family.</text>
</comment>
<keyword evidence="3 7" id="KW-0028">Amino-acid biosynthesis</keyword>
<dbReference type="NCBIfam" id="TIGR01356">
    <property type="entry name" value="aroA"/>
    <property type="match status" value="1"/>
</dbReference>
<comment type="pathway">
    <text evidence="1 7">Metabolic intermediate biosynthesis; chorismate biosynthesis; chorismate from D-erythrose 4-phosphate and phosphoenolpyruvate: step 6/7.</text>
</comment>
<feature type="binding site" evidence="7">
    <location>
        <position position="185"/>
    </location>
    <ligand>
        <name>3-phosphoshikimate</name>
        <dbReference type="ChEBI" id="CHEBI:145989"/>
    </ligand>
</feature>
<dbReference type="InterPro" id="IPR013792">
    <property type="entry name" value="RNA3'P_cycl/enolpyr_Trfase_a/b"/>
</dbReference>
<feature type="binding site" evidence="7">
    <location>
        <position position="184"/>
    </location>
    <ligand>
        <name>3-phosphoshikimate</name>
        <dbReference type="ChEBI" id="CHEBI:145989"/>
    </ligand>
</feature>
<dbReference type="GO" id="GO:0003866">
    <property type="term" value="F:3-phosphoshikimate 1-carboxyvinyltransferase activity"/>
    <property type="evidence" value="ECO:0007669"/>
    <property type="project" value="UniProtKB-UniRule"/>
</dbReference>
<feature type="domain" description="Enolpyruvate transferase" evidence="9">
    <location>
        <begin position="27"/>
        <end position="437"/>
    </location>
</feature>
<keyword evidence="11" id="KW-1185">Reference proteome</keyword>
<keyword evidence="8" id="KW-0472">Membrane</keyword>
<evidence type="ECO:0000313" key="11">
    <source>
        <dbReference type="Proteomes" id="UP000237319"/>
    </source>
</evidence>
<dbReference type="PANTHER" id="PTHR21090">
    <property type="entry name" value="AROM/DEHYDROQUINATE SYNTHASE"/>
    <property type="match status" value="1"/>
</dbReference>
<dbReference type="PIRSF" id="PIRSF000505">
    <property type="entry name" value="EPSPS"/>
    <property type="match status" value="1"/>
</dbReference>
<dbReference type="InterPro" id="IPR006264">
    <property type="entry name" value="EPSP_synthase"/>
</dbReference>
<keyword evidence="8" id="KW-0812">Transmembrane</keyword>
<feature type="binding site" evidence="7">
    <location>
        <position position="109"/>
    </location>
    <ligand>
        <name>phosphoenolpyruvate</name>
        <dbReference type="ChEBI" id="CHEBI:58702"/>
    </ligand>
</feature>
<gene>
    <name evidence="7 10" type="primary">aroA</name>
    <name evidence="10" type="ORF">LYSIN_01724</name>
</gene>
<dbReference type="EMBL" id="PGLV01000001">
    <property type="protein sequence ID" value="POZ56941.1"/>
    <property type="molecule type" value="Genomic_DNA"/>
</dbReference>
<dbReference type="GO" id="GO:0008652">
    <property type="term" value="P:amino acid biosynthetic process"/>
    <property type="evidence" value="ECO:0007669"/>
    <property type="project" value="UniProtKB-KW"/>
</dbReference>
<feature type="binding site" evidence="7">
    <location>
        <position position="38"/>
    </location>
    <ligand>
        <name>phosphoenolpyruvate</name>
        <dbReference type="ChEBI" id="CHEBI:58702"/>
    </ligand>
</feature>
<feature type="binding site" evidence="7">
    <location>
        <position position="362"/>
    </location>
    <ligand>
        <name>phosphoenolpyruvate</name>
        <dbReference type="ChEBI" id="CHEBI:58702"/>
    </ligand>
</feature>
<dbReference type="SUPFAM" id="SSF55205">
    <property type="entry name" value="EPT/RTPC-like"/>
    <property type="match status" value="1"/>
</dbReference>
<keyword evidence="8" id="KW-1133">Transmembrane helix</keyword>
<sequence>MSKSHQYSGWSNNIEYSHVKIKPSKYKVDSNLFVPGSKSMTNRALIIAALADGKSEIAGILKSDDSYWCIEALRELGVKIDLVDDKVYVEGMNGKWVKKNSQLFIGAAGTVGRFLPGALAQAAIGEWEVYADEQLSKRPIKDIVNYLNALGGEVSFLNMDGHFPLKVKGRGLKGGEIIASGKISSQFISGLLIASPYAKEKTTIKVVDEVVQISYIKITLNMMEQFGASLQYNEHLTKIIVNNKPYTSQNIVLESDISTACYFFALAALTGGKVVVNNVNCNTLQPDLKFLDFLKEMGCGVDILHTQQQVEVRGPKQLKGGFTFNFKEISDQALTIGILSVFSTLPITITGVAHIRRHESDRIMALSTNLKNIGIKVEENDDGFTVYPGTPTDGIINPYNDHRVAMAFALLGSVIPNIVIENPSCVSKTCPEFFEILSKTGIDVQYIREGDM</sequence>
<dbReference type="AlphaFoldDB" id="A0A2S5D1L4"/>
<comment type="subunit">
    <text evidence="7">Monomer.</text>
</comment>
<comment type="function">
    <text evidence="7">Catalyzes the transfer of the enolpyruvyl moiety of phosphoenolpyruvate (PEP) to the 5-hydroxyl of shikimate-3-phosphate (S3P) to produce enolpyruvyl shikimate-3-phosphate and inorganic phosphate.</text>
</comment>
<evidence type="ECO:0000256" key="6">
    <source>
        <dbReference type="ARBA" id="ARBA00044633"/>
    </source>
</evidence>
<dbReference type="PROSITE" id="PS00885">
    <property type="entry name" value="EPSP_SYNTHASE_2"/>
    <property type="match status" value="1"/>
</dbReference>
<evidence type="ECO:0000313" key="10">
    <source>
        <dbReference type="EMBL" id="POZ56941.1"/>
    </source>
</evidence>
<feature type="binding site" evidence="7">
    <location>
        <position position="428"/>
    </location>
    <ligand>
        <name>phosphoenolpyruvate</name>
        <dbReference type="ChEBI" id="CHEBI:58702"/>
    </ligand>
</feature>
<dbReference type="HAMAP" id="MF_00210">
    <property type="entry name" value="EPSP_synth"/>
    <property type="match status" value="1"/>
</dbReference>
<dbReference type="Proteomes" id="UP000237319">
    <property type="component" value="Unassembled WGS sequence"/>
</dbReference>
<organism evidence="10 11">
    <name type="scientific">Lysinibacillus sphaericus</name>
    <name type="common">Bacillus sphaericus</name>
    <dbReference type="NCBI Taxonomy" id="1421"/>
    <lineage>
        <taxon>Bacteria</taxon>
        <taxon>Bacillati</taxon>
        <taxon>Bacillota</taxon>
        <taxon>Bacilli</taxon>
        <taxon>Bacillales</taxon>
        <taxon>Bacillaceae</taxon>
        <taxon>Lysinibacillus</taxon>
    </lineage>
</organism>
<evidence type="ECO:0000256" key="7">
    <source>
        <dbReference type="HAMAP-Rule" id="MF_00210"/>
    </source>
</evidence>
<dbReference type="InterPro" id="IPR036968">
    <property type="entry name" value="Enolpyruvate_Tfrase_sf"/>
</dbReference>
<dbReference type="InterPro" id="IPR023193">
    <property type="entry name" value="EPSP_synthase_CS"/>
</dbReference>
<feature type="binding site" evidence="7">
    <location>
        <position position="38"/>
    </location>
    <ligand>
        <name>3-phosphoshikimate</name>
        <dbReference type="ChEBI" id="CHEBI:145989"/>
    </ligand>
</feature>
<feature type="binding site" evidence="7">
    <location>
        <position position="358"/>
    </location>
    <ligand>
        <name>3-phosphoshikimate</name>
        <dbReference type="ChEBI" id="CHEBI:145989"/>
    </ligand>
</feature>
<feature type="binding site" evidence="7">
    <location>
        <position position="331"/>
    </location>
    <ligand>
        <name>3-phosphoshikimate</name>
        <dbReference type="ChEBI" id="CHEBI:145989"/>
    </ligand>
</feature>
<keyword evidence="4 7" id="KW-0808">Transferase</keyword>
<dbReference type="GO" id="GO:0005737">
    <property type="term" value="C:cytoplasm"/>
    <property type="evidence" value="ECO:0007669"/>
    <property type="project" value="UniProtKB-SubCell"/>
</dbReference>
<comment type="caution">
    <text evidence="7">Lacks conserved residue(s) required for the propagation of feature annotation.</text>
</comment>
<dbReference type="Gene3D" id="3.65.10.10">
    <property type="entry name" value="Enolpyruvate transferase domain"/>
    <property type="match status" value="2"/>
</dbReference>
<evidence type="ECO:0000259" key="9">
    <source>
        <dbReference type="Pfam" id="PF00275"/>
    </source>
</evidence>
<feature type="binding site" evidence="7">
    <location>
        <position position="403"/>
    </location>
    <ligand>
        <name>phosphoenolpyruvate</name>
        <dbReference type="ChEBI" id="CHEBI:58702"/>
    </ligand>
</feature>
<comment type="catalytic activity">
    <reaction evidence="6">
        <text>3-phosphoshikimate + phosphoenolpyruvate = 5-O-(1-carboxyvinyl)-3-phosphoshikimate + phosphate</text>
        <dbReference type="Rhea" id="RHEA:21256"/>
        <dbReference type="ChEBI" id="CHEBI:43474"/>
        <dbReference type="ChEBI" id="CHEBI:57701"/>
        <dbReference type="ChEBI" id="CHEBI:58702"/>
        <dbReference type="ChEBI" id="CHEBI:145989"/>
        <dbReference type="EC" id="2.5.1.19"/>
    </reaction>
    <physiologicalReaction direction="left-to-right" evidence="6">
        <dbReference type="Rhea" id="RHEA:21257"/>
    </physiologicalReaction>
</comment>
<name>A0A2S5D1L4_LYSSH</name>
<dbReference type="GO" id="GO:0009073">
    <property type="term" value="P:aromatic amino acid family biosynthetic process"/>
    <property type="evidence" value="ECO:0007669"/>
    <property type="project" value="UniProtKB-KW"/>
</dbReference>
<feature type="binding site" evidence="7">
    <location>
        <position position="39"/>
    </location>
    <ligand>
        <name>3-phosphoshikimate</name>
        <dbReference type="ChEBI" id="CHEBI:145989"/>
    </ligand>
</feature>
<feature type="active site" description="Proton acceptor" evidence="7">
    <location>
        <position position="331"/>
    </location>
</feature>
<reference evidence="10 11" key="1">
    <citation type="submission" date="2017-11" db="EMBL/GenBank/DDBJ databases">
        <title>Genome sequence of Lysinibacillus sphaericus, a lignin-degrading bacteria isolated from municipal solid waste soil.</title>
        <authorList>
            <person name="Persinoti G.F."/>
            <person name="Paixao D.A."/>
            <person name="Bugg T.D."/>
            <person name="Squina F.M."/>
        </authorList>
    </citation>
    <scope>NUCLEOTIDE SEQUENCE [LARGE SCALE GENOMIC DNA]</scope>
    <source>
        <strain evidence="10 11">A1</strain>
    </source>
</reference>
<feature type="transmembrane region" description="Helical" evidence="8">
    <location>
        <begin position="333"/>
        <end position="355"/>
    </location>
</feature>
<dbReference type="RefSeq" id="WP_103976961.1">
    <property type="nucleotide sequence ID" value="NZ_PGLV01000001.1"/>
</dbReference>
<feature type="binding site" evidence="7">
    <location>
        <position position="138"/>
    </location>
    <ligand>
        <name>phosphoenolpyruvate</name>
        <dbReference type="ChEBI" id="CHEBI:58702"/>
    </ligand>
</feature>
<evidence type="ECO:0000256" key="5">
    <source>
        <dbReference type="ARBA" id="ARBA00023141"/>
    </source>
</evidence>
<feature type="binding site" evidence="7">
    <location>
        <position position="186"/>
    </location>
    <ligand>
        <name>3-phosphoshikimate</name>
        <dbReference type="ChEBI" id="CHEBI:145989"/>
    </ligand>
</feature>
<protein>
    <recommendedName>
        <fullName evidence="7">3-phosphoshikimate 1-carboxyvinyltransferase</fullName>
        <ecNumber evidence="7">2.5.1.19</ecNumber>
    </recommendedName>
    <alternativeName>
        <fullName evidence="7">5-enolpyruvylshikimate-3-phosphate synthase</fullName>
        <shortName evidence="7">EPSP synthase</shortName>
        <shortName evidence="7">EPSPS</shortName>
    </alternativeName>
</protein>
<proteinExistence type="inferred from homology"/>
<dbReference type="EC" id="2.5.1.19" evidence="7"/>
<evidence type="ECO:0000256" key="2">
    <source>
        <dbReference type="ARBA" id="ARBA00009948"/>
    </source>
</evidence>
<dbReference type="Pfam" id="PF00275">
    <property type="entry name" value="EPSP_synthase"/>
    <property type="match status" value="1"/>
</dbReference>
<dbReference type="PANTHER" id="PTHR21090:SF5">
    <property type="entry name" value="PENTAFUNCTIONAL AROM POLYPEPTIDE"/>
    <property type="match status" value="1"/>
</dbReference>
<comment type="subcellular location">
    <subcellularLocation>
        <location evidence="7">Cytoplasm</location>
    </subcellularLocation>
</comment>
<accession>A0A2S5D1L4</accession>
<dbReference type="InterPro" id="IPR001986">
    <property type="entry name" value="Enolpyruvate_Tfrase_dom"/>
</dbReference>
<comment type="caution">
    <text evidence="10">The sequence shown here is derived from an EMBL/GenBank/DDBJ whole genome shotgun (WGS) entry which is preliminary data.</text>
</comment>
<evidence type="ECO:0000256" key="1">
    <source>
        <dbReference type="ARBA" id="ARBA00004811"/>
    </source>
</evidence>
<evidence type="ECO:0000256" key="4">
    <source>
        <dbReference type="ARBA" id="ARBA00022679"/>
    </source>
</evidence>
<feature type="binding site" evidence="7">
    <location>
        <position position="43"/>
    </location>
    <ligand>
        <name>3-phosphoshikimate</name>
        <dbReference type="ChEBI" id="CHEBI:145989"/>
    </ligand>
</feature>
<dbReference type="UniPathway" id="UPA00053">
    <property type="reaction ID" value="UER00089"/>
</dbReference>
<dbReference type="CDD" id="cd01556">
    <property type="entry name" value="EPSP_synthase"/>
    <property type="match status" value="1"/>
</dbReference>